<organism evidence="1 2">
    <name type="scientific">Bariatricus massiliensis</name>
    <dbReference type="NCBI Taxonomy" id="1745713"/>
    <lineage>
        <taxon>Bacteria</taxon>
        <taxon>Bacillati</taxon>
        <taxon>Bacillota</taxon>
        <taxon>Clostridia</taxon>
        <taxon>Lachnospirales</taxon>
        <taxon>Lachnospiraceae</taxon>
        <taxon>Bariatricus</taxon>
    </lineage>
</organism>
<dbReference type="RefSeq" id="WP_066736262.1">
    <property type="nucleotide sequence ID" value="NZ_JAJCIQ010000002.1"/>
</dbReference>
<dbReference type="EMBL" id="JAJCIS010000002">
    <property type="protein sequence ID" value="MCB7386816.1"/>
    <property type="molecule type" value="Genomic_DNA"/>
</dbReference>
<reference evidence="1 2" key="1">
    <citation type="submission" date="2021-10" db="EMBL/GenBank/DDBJ databases">
        <title>Collection of gut derived symbiotic bacterial strains cultured from healthy donors.</title>
        <authorList>
            <person name="Lin H."/>
            <person name="Littmann E."/>
            <person name="Kohout C."/>
            <person name="Pamer E.G."/>
        </authorList>
    </citation>
    <scope>NUCLEOTIDE SEQUENCE [LARGE SCALE GENOMIC DNA]</scope>
    <source>
        <strain evidence="1 2">DFI.1.165</strain>
    </source>
</reference>
<evidence type="ECO:0000313" key="2">
    <source>
        <dbReference type="Proteomes" id="UP001299546"/>
    </source>
</evidence>
<keyword evidence="2" id="KW-1185">Reference proteome</keyword>
<name>A0ABS8DEH2_9FIRM</name>
<dbReference type="Proteomes" id="UP001299546">
    <property type="component" value="Unassembled WGS sequence"/>
</dbReference>
<sequence>MSQEKVDQYKKNKANRKQIMRKQKMMHAVRSTLMIVVAVALIGWLGYSAYDSYESKQPRKMAEIDYTAVNTYLGTLTASE</sequence>
<evidence type="ECO:0000313" key="1">
    <source>
        <dbReference type="EMBL" id="MCB7386816.1"/>
    </source>
</evidence>
<proteinExistence type="predicted"/>
<accession>A0ABS8DEH2</accession>
<gene>
    <name evidence="1" type="ORF">LIZ65_05900</name>
</gene>
<comment type="caution">
    <text evidence="1">The sequence shown here is derived from an EMBL/GenBank/DDBJ whole genome shotgun (WGS) entry which is preliminary data.</text>
</comment>
<protein>
    <submittedName>
        <fullName evidence="1">Uncharacterized protein</fullName>
    </submittedName>
</protein>